<reference evidence="2" key="1">
    <citation type="submission" date="2011-12" db="EMBL/GenBank/DDBJ databases">
        <authorList>
            <consortium name="The Broad Institute Genome Sequencing Platform"/>
            <person name="Russ C."/>
            <person name="Tyler B."/>
            <person name="Panabieres F."/>
            <person name="Shan W."/>
            <person name="Tripathy S."/>
            <person name="Grunwald N."/>
            <person name="Machado M."/>
            <person name="Young S.K."/>
            <person name="Zeng Q."/>
            <person name="Gargeya S."/>
            <person name="Fitzgerald M."/>
            <person name="Haas B."/>
            <person name="Abouelleil A."/>
            <person name="Alvarado L."/>
            <person name="Arachchi H.M."/>
            <person name="Berlin A."/>
            <person name="Chapman S.B."/>
            <person name="Gearin G."/>
            <person name="Goldberg J."/>
            <person name="Griggs A."/>
            <person name="Gujja S."/>
            <person name="Hansen M."/>
            <person name="Heiman D."/>
            <person name="Howarth C."/>
            <person name="Larimer J."/>
            <person name="Lui A."/>
            <person name="MacDonald P.J.P."/>
            <person name="McCowen C."/>
            <person name="Montmayeur A."/>
            <person name="Murphy C."/>
            <person name="Neiman D."/>
            <person name="Pearson M."/>
            <person name="Priest M."/>
            <person name="Roberts A."/>
            <person name="Saif S."/>
            <person name="Shea T."/>
            <person name="Sisk P."/>
            <person name="Stolte C."/>
            <person name="Sykes S."/>
            <person name="Wortman J."/>
            <person name="Nusbaum C."/>
            <person name="Birren B."/>
        </authorList>
    </citation>
    <scope>NUCLEOTIDE SEQUENCE [LARGE SCALE GENOMIC DNA]</scope>
    <source>
        <strain evidence="2">INRA-310</strain>
    </source>
</reference>
<evidence type="ECO:0000313" key="1">
    <source>
        <dbReference type="EMBL" id="ETN23342.1"/>
    </source>
</evidence>
<sequence>MGGFGAQGFINLTPAAIEPATIPILATATRAKAHIGSGLCVVFRAGEGDSARKGEGHEQAK</sequence>
<dbReference type="RefSeq" id="XP_008892677.1">
    <property type="nucleotide sequence ID" value="XM_008894429.1"/>
</dbReference>
<name>W2RD92_PHYN3</name>
<evidence type="ECO:0000313" key="2">
    <source>
        <dbReference type="Proteomes" id="UP000018817"/>
    </source>
</evidence>
<gene>
    <name evidence="1" type="ORF">PPTG_20996</name>
</gene>
<dbReference type="GeneID" id="20189595"/>
<organism evidence="1 2">
    <name type="scientific">Phytophthora nicotianae (strain INRA-310)</name>
    <name type="common">Phytophthora parasitica</name>
    <dbReference type="NCBI Taxonomy" id="761204"/>
    <lineage>
        <taxon>Eukaryota</taxon>
        <taxon>Sar</taxon>
        <taxon>Stramenopiles</taxon>
        <taxon>Oomycota</taxon>
        <taxon>Peronosporomycetes</taxon>
        <taxon>Peronosporales</taxon>
        <taxon>Peronosporaceae</taxon>
        <taxon>Phytophthora</taxon>
    </lineage>
</organism>
<dbReference type="AlphaFoldDB" id="W2RD92"/>
<dbReference type="EMBL" id="KI669562">
    <property type="protein sequence ID" value="ETN23342.1"/>
    <property type="molecule type" value="Genomic_DNA"/>
</dbReference>
<dbReference type="Proteomes" id="UP000018817">
    <property type="component" value="Unassembled WGS sequence"/>
</dbReference>
<dbReference type="VEuPathDB" id="FungiDB:PPTG_20996"/>
<proteinExistence type="predicted"/>
<protein>
    <submittedName>
        <fullName evidence="1">Uncharacterized protein</fullName>
    </submittedName>
</protein>
<reference evidence="1 2" key="2">
    <citation type="submission" date="2013-11" db="EMBL/GenBank/DDBJ databases">
        <title>The Genome Sequence of Phytophthora parasitica INRA-310.</title>
        <authorList>
            <consortium name="The Broad Institute Genomics Platform"/>
            <person name="Russ C."/>
            <person name="Tyler B."/>
            <person name="Panabieres F."/>
            <person name="Shan W."/>
            <person name="Tripathy S."/>
            <person name="Grunwald N."/>
            <person name="Machado M."/>
            <person name="Johnson C.S."/>
            <person name="Arredondo F."/>
            <person name="Hong C."/>
            <person name="Coffey M."/>
            <person name="Young S.K."/>
            <person name="Zeng Q."/>
            <person name="Gargeya S."/>
            <person name="Fitzgerald M."/>
            <person name="Abouelleil A."/>
            <person name="Alvarado L."/>
            <person name="Chapman S.B."/>
            <person name="Gainer-Dewar J."/>
            <person name="Goldberg J."/>
            <person name="Griggs A."/>
            <person name="Gujja S."/>
            <person name="Hansen M."/>
            <person name="Howarth C."/>
            <person name="Imamovic A."/>
            <person name="Ireland A."/>
            <person name="Larimer J."/>
            <person name="McCowan C."/>
            <person name="Murphy C."/>
            <person name="Pearson M."/>
            <person name="Poon T.W."/>
            <person name="Priest M."/>
            <person name="Roberts A."/>
            <person name="Saif S."/>
            <person name="Shea T."/>
            <person name="Sykes S."/>
            <person name="Wortman J."/>
            <person name="Nusbaum C."/>
            <person name="Birren B."/>
        </authorList>
    </citation>
    <scope>NUCLEOTIDE SEQUENCE [LARGE SCALE GENOMIC DNA]</scope>
    <source>
        <strain evidence="1 2">INRA-310</strain>
    </source>
</reference>
<accession>W2RD92</accession>